<dbReference type="AlphaFoldDB" id="A0A0E9QKA7"/>
<protein>
    <submittedName>
        <fullName evidence="1">Uncharacterized protein</fullName>
    </submittedName>
</protein>
<evidence type="ECO:0000313" key="1">
    <source>
        <dbReference type="EMBL" id="JAH17306.1"/>
    </source>
</evidence>
<accession>A0A0E9QKA7</accession>
<sequence>MDFTFRYSLFIESRLYSFIIKWQIIFSGIQMNLHDTINHNLQS</sequence>
<reference evidence="1" key="2">
    <citation type="journal article" date="2015" name="Fish Shellfish Immunol.">
        <title>Early steps in the European eel (Anguilla anguilla)-Vibrio vulnificus interaction in the gills: Role of the RtxA13 toxin.</title>
        <authorList>
            <person name="Callol A."/>
            <person name="Pajuelo D."/>
            <person name="Ebbesson L."/>
            <person name="Teles M."/>
            <person name="MacKenzie S."/>
            <person name="Amaro C."/>
        </authorList>
    </citation>
    <scope>NUCLEOTIDE SEQUENCE</scope>
</reference>
<organism evidence="1">
    <name type="scientific">Anguilla anguilla</name>
    <name type="common">European freshwater eel</name>
    <name type="synonym">Muraena anguilla</name>
    <dbReference type="NCBI Taxonomy" id="7936"/>
    <lineage>
        <taxon>Eukaryota</taxon>
        <taxon>Metazoa</taxon>
        <taxon>Chordata</taxon>
        <taxon>Craniata</taxon>
        <taxon>Vertebrata</taxon>
        <taxon>Euteleostomi</taxon>
        <taxon>Actinopterygii</taxon>
        <taxon>Neopterygii</taxon>
        <taxon>Teleostei</taxon>
        <taxon>Anguilliformes</taxon>
        <taxon>Anguillidae</taxon>
        <taxon>Anguilla</taxon>
    </lineage>
</organism>
<name>A0A0E9QKA7_ANGAN</name>
<reference evidence="1" key="1">
    <citation type="submission" date="2014-11" db="EMBL/GenBank/DDBJ databases">
        <authorList>
            <person name="Amaro Gonzalez C."/>
        </authorList>
    </citation>
    <scope>NUCLEOTIDE SEQUENCE</scope>
</reference>
<proteinExistence type="predicted"/>
<dbReference type="EMBL" id="GBXM01091271">
    <property type="protein sequence ID" value="JAH17306.1"/>
    <property type="molecule type" value="Transcribed_RNA"/>
</dbReference>